<sequence>MKAGRYVVWLIHGLFSYPVLQPLARYFRNQRMIRPLLITSKFVLCLHVPLCRLLVYKSGIGFLGGALAKGLSSWLCASPNIYDNLFNTTCHHGCIKITLCVQ</sequence>
<feature type="transmembrane region" description="Helical" evidence="1">
    <location>
        <begin position="6"/>
        <end position="24"/>
    </location>
</feature>
<proteinExistence type="predicted"/>
<name>A0A8X7QRG7_BRACI</name>
<keyword evidence="3" id="KW-1185">Reference proteome</keyword>
<comment type="caution">
    <text evidence="2">The sequence shown here is derived from an EMBL/GenBank/DDBJ whole genome shotgun (WGS) entry which is preliminary data.</text>
</comment>
<gene>
    <name evidence="2" type="ORF">Bca52824_057542</name>
</gene>
<dbReference type="OrthoDB" id="2126698at2759"/>
<organism evidence="2 3">
    <name type="scientific">Brassica carinata</name>
    <name type="common">Ethiopian mustard</name>
    <name type="synonym">Abyssinian cabbage</name>
    <dbReference type="NCBI Taxonomy" id="52824"/>
    <lineage>
        <taxon>Eukaryota</taxon>
        <taxon>Viridiplantae</taxon>
        <taxon>Streptophyta</taxon>
        <taxon>Embryophyta</taxon>
        <taxon>Tracheophyta</taxon>
        <taxon>Spermatophyta</taxon>
        <taxon>Magnoliopsida</taxon>
        <taxon>eudicotyledons</taxon>
        <taxon>Gunneridae</taxon>
        <taxon>Pentapetalae</taxon>
        <taxon>rosids</taxon>
        <taxon>malvids</taxon>
        <taxon>Brassicales</taxon>
        <taxon>Brassicaceae</taxon>
        <taxon>Brassiceae</taxon>
        <taxon>Brassica</taxon>
    </lineage>
</organism>
<dbReference type="PANTHER" id="PTHR11206">
    <property type="entry name" value="MULTIDRUG RESISTANCE PROTEIN"/>
    <property type="match status" value="1"/>
</dbReference>
<evidence type="ECO:0000313" key="3">
    <source>
        <dbReference type="Proteomes" id="UP000886595"/>
    </source>
</evidence>
<keyword evidence="1" id="KW-1133">Transmembrane helix</keyword>
<evidence type="ECO:0000256" key="1">
    <source>
        <dbReference type="SAM" id="Phobius"/>
    </source>
</evidence>
<keyword evidence="1" id="KW-0472">Membrane</keyword>
<protein>
    <submittedName>
        <fullName evidence="2">Uncharacterized protein</fullName>
    </submittedName>
</protein>
<reference evidence="2 3" key="1">
    <citation type="submission" date="2020-02" db="EMBL/GenBank/DDBJ databases">
        <authorList>
            <person name="Ma Q."/>
            <person name="Huang Y."/>
            <person name="Song X."/>
            <person name="Pei D."/>
        </authorList>
    </citation>
    <scope>NUCLEOTIDE SEQUENCE [LARGE SCALE GENOMIC DNA]</scope>
    <source>
        <strain evidence="2">Sxm20200214</strain>
        <tissue evidence="2">Leaf</tissue>
    </source>
</reference>
<dbReference type="Proteomes" id="UP000886595">
    <property type="component" value="Unassembled WGS sequence"/>
</dbReference>
<accession>A0A8X7QRG7</accession>
<dbReference type="EMBL" id="JAAMPC010000012">
    <property type="protein sequence ID" value="KAG2274987.1"/>
    <property type="molecule type" value="Genomic_DNA"/>
</dbReference>
<keyword evidence="1" id="KW-0812">Transmembrane</keyword>
<evidence type="ECO:0000313" key="2">
    <source>
        <dbReference type="EMBL" id="KAG2274987.1"/>
    </source>
</evidence>
<dbReference type="AlphaFoldDB" id="A0A8X7QRG7"/>